<evidence type="ECO:0000313" key="6">
    <source>
        <dbReference type="Proteomes" id="UP000274504"/>
    </source>
</evidence>
<evidence type="ECO:0000313" key="5">
    <source>
        <dbReference type="EMBL" id="VUZ54131.1"/>
    </source>
</evidence>
<protein>
    <submittedName>
        <fullName evidence="8">SH2 domain-containing protein</fullName>
    </submittedName>
</protein>
<dbReference type="AlphaFoldDB" id="A0A0R3SXX9"/>
<dbReference type="Gene3D" id="3.30.505.10">
    <property type="entry name" value="SH2 domain"/>
    <property type="match status" value="1"/>
</dbReference>
<dbReference type="PRINTS" id="PR00401">
    <property type="entry name" value="SH2DOMAIN"/>
</dbReference>
<dbReference type="OrthoDB" id="5979828at2759"/>
<dbReference type="WBParaSite" id="HDID_0001062401-mRNA-1">
    <property type="protein sequence ID" value="HDID_0001062401-mRNA-1"/>
    <property type="gene ID" value="HDID_0001062401"/>
</dbReference>
<evidence type="ECO:0000313" key="4">
    <source>
        <dbReference type="EMBL" id="VDL63657.1"/>
    </source>
</evidence>
<dbReference type="PANTHER" id="PTHR10155:SF32">
    <property type="entry name" value="LP02169P"/>
    <property type="match status" value="1"/>
</dbReference>
<evidence type="ECO:0000256" key="2">
    <source>
        <dbReference type="PROSITE-ProRule" id="PRU00191"/>
    </source>
</evidence>
<dbReference type="SUPFAM" id="SSF55550">
    <property type="entry name" value="SH2 domain"/>
    <property type="match status" value="1"/>
</dbReference>
<reference evidence="5 7" key="3">
    <citation type="submission" date="2019-07" db="EMBL/GenBank/DDBJ databases">
        <authorList>
            <person name="Jastrzebski P J."/>
            <person name="Paukszto L."/>
            <person name="Jastrzebski P J."/>
        </authorList>
    </citation>
    <scope>NUCLEOTIDE SEQUENCE [LARGE SCALE GENOMIC DNA]</scope>
    <source>
        <strain evidence="5 7">WMS-il1</strain>
    </source>
</reference>
<name>A0A0R3SXX9_HYMDI</name>
<gene>
    <name evidence="4" type="ORF">HDID_LOCUS10622</name>
    <name evidence="5" type="ORF">WMSIL1_LOCUS12261</name>
</gene>
<accession>A0A0R3SXX9</accession>
<proteinExistence type="predicted"/>
<feature type="domain" description="SH2" evidence="3">
    <location>
        <begin position="79"/>
        <end position="188"/>
    </location>
</feature>
<organism evidence="8">
    <name type="scientific">Hymenolepis diminuta</name>
    <name type="common">Rat tapeworm</name>
    <dbReference type="NCBI Taxonomy" id="6216"/>
    <lineage>
        <taxon>Eukaryota</taxon>
        <taxon>Metazoa</taxon>
        <taxon>Spiralia</taxon>
        <taxon>Lophotrochozoa</taxon>
        <taxon>Platyhelminthes</taxon>
        <taxon>Cestoda</taxon>
        <taxon>Eucestoda</taxon>
        <taxon>Cyclophyllidea</taxon>
        <taxon>Hymenolepididae</taxon>
        <taxon>Hymenolepis</taxon>
    </lineage>
</organism>
<dbReference type="SMART" id="SM00252">
    <property type="entry name" value="SH2"/>
    <property type="match status" value="1"/>
</dbReference>
<dbReference type="STRING" id="6216.A0A0R3SXX9"/>
<dbReference type="InterPro" id="IPR000980">
    <property type="entry name" value="SH2"/>
</dbReference>
<reference evidence="8" key="1">
    <citation type="submission" date="2017-02" db="UniProtKB">
        <authorList>
            <consortium name="WormBaseParasite"/>
        </authorList>
    </citation>
    <scope>IDENTIFICATION</scope>
</reference>
<dbReference type="Proteomes" id="UP000321570">
    <property type="component" value="Unassembled WGS sequence"/>
</dbReference>
<evidence type="ECO:0000259" key="3">
    <source>
        <dbReference type="PROSITE" id="PS50001"/>
    </source>
</evidence>
<dbReference type="PROSITE" id="PS50001">
    <property type="entry name" value="SH2"/>
    <property type="match status" value="1"/>
</dbReference>
<dbReference type="PANTHER" id="PTHR10155">
    <property type="entry name" value="PHOSPHATIDYLINOSITOL 3-KINASE REGULATORY SUBUNIT"/>
    <property type="match status" value="1"/>
</dbReference>
<dbReference type="GO" id="GO:0046854">
    <property type="term" value="P:phosphatidylinositol phosphate biosynthetic process"/>
    <property type="evidence" value="ECO:0007669"/>
    <property type="project" value="TreeGrafter"/>
</dbReference>
<dbReference type="Pfam" id="PF00017">
    <property type="entry name" value="SH2"/>
    <property type="match status" value="1"/>
</dbReference>
<keyword evidence="7" id="KW-1185">Reference proteome</keyword>
<evidence type="ECO:0000313" key="8">
    <source>
        <dbReference type="WBParaSite" id="HDID_0001062401-mRNA-1"/>
    </source>
</evidence>
<dbReference type="GO" id="GO:0005942">
    <property type="term" value="C:phosphatidylinositol 3-kinase complex"/>
    <property type="evidence" value="ECO:0007669"/>
    <property type="project" value="TreeGrafter"/>
</dbReference>
<keyword evidence="1 2" id="KW-0727">SH2 domain</keyword>
<reference evidence="4 6" key="2">
    <citation type="submission" date="2018-11" db="EMBL/GenBank/DDBJ databases">
        <authorList>
            <consortium name="Pathogen Informatics"/>
        </authorList>
    </citation>
    <scope>NUCLEOTIDE SEQUENCE [LARGE SCALE GENOMIC DNA]</scope>
</reference>
<evidence type="ECO:0000313" key="7">
    <source>
        <dbReference type="Proteomes" id="UP000321570"/>
    </source>
</evidence>
<dbReference type="GO" id="GO:0046935">
    <property type="term" value="F:1-phosphatidylinositol-3-kinase regulator activity"/>
    <property type="evidence" value="ECO:0007669"/>
    <property type="project" value="TreeGrafter"/>
</dbReference>
<evidence type="ECO:0000256" key="1">
    <source>
        <dbReference type="ARBA" id="ARBA00022999"/>
    </source>
</evidence>
<dbReference type="InterPro" id="IPR036860">
    <property type="entry name" value="SH2_dom_sf"/>
</dbReference>
<dbReference type="EMBL" id="UYSG01011801">
    <property type="protein sequence ID" value="VDL63657.1"/>
    <property type="molecule type" value="Genomic_DNA"/>
</dbReference>
<dbReference type="EMBL" id="CABIJS010000610">
    <property type="protein sequence ID" value="VUZ54131.1"/>
    <property type="molecule type" value="Genomic_DNA"/>
</dbReference>
<sequence length="226" mass="26060">MMPKLPLLKLKYWFQSCIFPKDEDVYFQDVSFTTHNDEENQITSACEKRLEKLILCLSQNERLKEDVIPHFNSLCTQSWFWGPLSRLESNGLLHNAPDGSFLVRVSENDCNMYTLTFRFSDDIILNNRITESESGFGFIQGEAFESIQGLIEHAMSQSEYGAYCLSNTTFETSVTTPENKKVRLLFPYSRFSVVPPLLFLCRFALFKFIRAGPVESSSLRLQKDSI</sequence>
<dbReference type="Proteomes" id="UP000274504">
    <property type="component" value="Unassembled WGS sequence"/>
</dbReference>